<evidence type="ECO:0000313" key="1">
    <source>
        <dbReference type="EMBL" id="KAJ8132229.1"/>
    </source>
</evidence>
<organism evidence="1 2">
    <name type="scientific">Lasiodiplodia mahajangana</name>
    <dbReference type="NCBI Taxonomy" id="1108764"/>
    <lineage>
        <taxon>Eukaryota</taxon>
        <taxon>Fungi</taxon>
        <taxon>Dikarya</taxon>
        <taxon>Ascomycota</taxon>
        <taxon>Pezizomycotina</taxon>
        <taxon>Dothideomycetes</taxon>
        <taxon>Dothideomycetes incertae sedis</taxon>
        <taxon>Botryosphaeriales</taxon>
        <taxon>Botryosphaeriaceae</taxon>
        <taxon>Lasiodiplodia</taxon>
    </lineage>
</organism>
<dbReference type="Proteomes" id="UP001153332">
    <property type="component" value="Unassembled WGS sequence"/>
</dbReference>
<accession>A0ACC2JXQ0</accession>
<evidence type="ECO:0000313" key="2">
    <source>
        <dbReference type="Proteomes" id="UP001153332"/>
    </source>
</evidence>
<name>A0ACC2JXQ0_9PEZI</name>
<gene>
    <name evidence="1" type="ORF">O1611_g1390</name>
</gene>
<reference evidence="1" key="1">
    <citation type="submission" date="2022-12" db="EMBL/GenBank/DDBJ databases">
        <title>Genome Sequence of Lasiodiplodia mahajangana.</title>
        <authorList>
            <person name="Buettner E."/>
        </authorList>
    </citation>
    <scope>NUCLEOTIDE SEQUENCE</scope>
    <source>
        <strain evidence="1">VT137</strain>
    </source>
</reference>
<comment type="caution">
    <text evidence="1">The sequence shown here is derived from an EMBL/GenBank/DDBJ whole genome shotgun (WGS) entry which is preliminary data.</text>
</comment>
<keyword evidence="2" id="KW-1185">Reference proteome</keyword>
<sequence>MGYGNRPCNCELRRMVNGLTWCIMDWLGGRESYGPAAEVLTYLGPNDARYGVLLLATIKAVYMAIPLTGRQVLGAIKSPVPSVEEHFVRQYEPFVLHNPSTTCVTPPLWHTPRTAGLPKSITWTHETCAQDLASKSRETINGVGTAERYLKKWQASNSNVAGALFAQLRCGAIPYGNIVIAPIAAAIPSPRVVVDALKKAKANVATPVSSIAAELAQGIVSGAMSNFAHASAEVTDGVYKLSIRRDRVFAGAQPGFTVSGIDQLEEYRTKDLWCYRARNITSSNPELSGVLVAGAQRLQAALLIEPNSKTPLTTSE</sequence>
<dbReference type="EMBL" id="JAPUUL010000161">
    <property type="protein sequence ID" value="KAJ8132229.1"/>
    <property type="molecule type" value="Genomic_DNA"/>
</dbReference>
<protein>
    <submittedName>
        <fullName evidence="1">Uncharacterized protein</fullName>
    </submittedName>
</protein>
<proteinExistence type="predicted"/>